<dbReference type="InterPro" id="IPR012496">
    <property type="entry name" value="TMC_dom"/>
</dbReference>
<keyword evidence="5 6" id="KW-0472">Membrane</keyword>
<feature type="region of interest" description="Disordered" evidence="7">
    <location>
        <begin position="1"/>
        <end position="122"/>
    </location>
</feature>
<comment type="subcellular location">
    <subcellularLocation>
        <location evidence="1 6">Membrane</location>
        <topology evidence="1 6">Multi-pass membrane protein</topology>
    </subcellularLocation>
</comment>
<evidence type="ECO:0000256" key="3">
    <source>
        <dbReference type="ARBA" id="ARBA00022692"/>
    </source>
</evidence>
<dbReference type="AlphaFoldDB" id="A0AAW0HUX2"/>
<feature type="transmembrane region" description="Helical" evidence="6">
    <location>
        <begin position="723"/>
        <end position="747"/>
    </location>
</feature>
<feature type="transmembrane region" description="Helical" evidence="6">
    <location>
        <begin position="230"/>
        <end position="253"/>
    </location>
</feature>
<protein>
    <recommendedName>
        <fullName evidence="6">Transmembrane channel-like protein</fullName>
    </recommendedName>
</protein>
<dbReference type="EMBL" id="JBBHLL010000320">
    <property type="protein sequence ID" value="KAK7805977.1"/>
    <property type="molecule type" value="Genomic_DNA"/>
</dbReference>
<feature type="transmembrane region" description="Helical" evidence="6">
    <location>
        <begin position="477"/>
        <end position="497"/>
    </location>
</feature>
<organism evidence="9 10">
    <name type="scientific">Myodes glareolus</name>
    <name type="common">Bank vole</name>
    <name type="synonym">Clethrionomys glareolus</name>
    <dbReference type="NCBI Taxonomy" id="447135"/>
    <lineage>
        <taxon>Eukaryota</taxon>
        <taxon>Metazoa</taxon>
        <taxon>Chordata</taxon>
        <taxon>Craniata</taxon>
        <taxon>Vertebrata</taxon>
        <taxon>Euteleostomi</taxon>
        <taxon>Mammalia</taxon>
        <taxon>Eutheria</taxon>
        <taxon>Euarchontoglires</taxon>
        <taxon>Glires</taxon>
        <taxon>Rodentia</taxon>
        <taxon>Myomorpha</taxon>
        <taxon>Muroidea</taxon>
        <taxon>Cricetidae</taxon>
        <taxon>Arvicolinae</taxon>
        <taxon>Myodes</taxon>
    </lineage>
</organism>
<comment type="similarity">
    <text evidence="2 6">Belongs to the TMC family.</text>
</comment>
<feature type="compositionally biased region" description="Basic and acidic residues" evidence="7">
    <location>
        <begin position="20"/>
        <end position="34"/>
    </location>
</feature>
<evidence type="ECO:0000259" key="8">
    <source>
        <dbReference type="Pfam" id="PF07810"/>
    </source>
</evidence>
<sequence length="874" mass="99512">MGDKSSRRPSKKQASTAARPQDRHQAQSSRKELTKGGPRPGSSRKRQVEHGSCHKGLRGQKPVKVERPSQGRKKDQRTSLKERRAPPKKERAAPRKETDKQLRKARSTSLASSASTGGSLSEEELAQILEQVEEKKKLISTMRTKPWPMAKKLRELRAAQAFVEKYEGALGKGQGKHLYAYRMLMAKKWIKFKRDFDNFKTQCIPWEMKIKDIESHFGSSVASYFIFLRWMYGVNLVLFGLIFGLVIIPEVLMGMPYGSIPRKTVPRAEEEKAMDFSVLWDFEVQTLVSRRFHFGYIKYSALFYGYYNNQRTIGWLRYRLPMAYFMVGVSVMASNTQGSTSEGENDNFTFSFKMFTSWDYLIGNSETADNKYVSITTSFKESIVDEQESNKEENIHLTRFLRVLANFLILCCLCGSGYLIYFVVKRSQEFSKMKNVSWYERNEVEIVMSLLGMFCPPLFETIAALENYHPRTGLKWQLGRIFALFLGNLYTFLLALMDDVHLKLSNEEKIKNITHWTLFNYYNSSGGNESVPRPPPHPADVPRGSCWETAVGIEFMRLTVSDMLVTYLTILVGDFLRACFVRFMNHCWCWDLEAGFPSYAEFDISGNVLGLIFNQGMIWMGSFYAPGLVGINVLRLLTSMYFQCWAVMSSNVPHERVFKASRSNNFYMGLLLLVLFLSLLPVAYTVMSLPPSFDCGPFSGKNRMYDVLHETIENDFPKFLGKIFAFLANPGLIIPAILLMFLAIYYLNSVSKSLSRANAQLRKKIQALREVEKNHKSIKGRAIITNPEDILKNSSKSTTQLQLTKEELASYSPSQIQTLDKKAQGPGSSSTDGRAPQHRVGSLPPRGRPDSGQPQPQADTCRSASGRSTRRPHN</sequence>
<name>A0AAW0HUX2_MYOGA</name>
<evidence type="ECO:0000256" key="2">
    <source>
        <dbReference type="ARBA" id="ARBA00006510"/>
    </source>
</evidence>
<dbReference type="Proteomes" id="UP001488838">
    <property type="component" value="Unassembled WGS sequence"/>
</dbReference>
<feature type="compositionally biased region" description="Low complexity" evidence="7">
    <location>
        <begin position="107"/>
        <end position="120"/>
    </location>
</feature>
<feature type="transmembrane region" description="Helical" evidence="6">
    <location>
        <begin position="623"/>
        <end position="645"/>
    </location>
</feature>
<feature type="domain" description="TMC" evidence="8">
    <location>
        <begin position="546"/>
        <end position="661"/>
    </location>
</feature>
<feature type="compositionally biased region" description="Basic and acidic residues" evidence="7">
    <location>
        <begin position="63"/>
        <end position="102"/>
    </location>
</feature>
<dbReference type="GO" id="GO:0060005">
    <property type="term" value="P:vestibular reflex"/>
    <property type="evidence" value="ECO:0007669"/>
    <property type="project" value="TreeGrafter"/>
</dbReference>
<dbReference type="GO" id="GO:0008381">
    <property type="term" value="F:mechanosensitive monoatomic ion channel activity"/>
    <property type="evidence" value="ECO:0007669"/>
    <property type="project" value="TreeGrafter"/>
</dbReference>
<keyword evidence="3 6" id="KW-0812">Transmembrane</keyword>
<dbReference type="InterPro" id="IPR038900">
    <property type="entry name" value="TMC"/>
</dbReference>
<feature type="transmembrane region" description="Helical" evidence="6">
    <location>
        <begin position="666"/>
        <end position="684"/>
    </location>
</feature>
<accession>A0AAW0HUX2</accession>
<dbReference type="GO" id="GO:0050910">
    <property type="term" value="P:detection of mechanical stimulus involved in sensory perception of sound"/>
    <property type="evidence" value="ECO:0007669"/>
    <property type="project" value="TreeGrafter"/>
</dbReference>
<reference evidence="9 10" key="1">
    <citation type="journal article" date="2023" name="bioRxiv">
        <title>Conserved and derived expression patterns and positive selection on dental genes reveal complex evolutionary context of ever-growing rodent molars.</title>
        <authorList>
            <person name="Calamari Z.T."/>
            <person name="Song A."/>
            <person name="Cohen E."/>
            <person name="Akter M."/>
            <person name="Roy R.D."/>
            <person name="Hallikas O."/>
            <person name="Christensen M.M."/>
            <person name="Li P."/>
            <person name="Marangoni P."/>
            <person name="Jernvall J."/>
            <person name="Klein O.D."/>
        </authorList>
    </citation>
    <scope>NUCLEOTIDE SEQUENCE [LARGE SCALE GENOMIC DNA]</scope>
    <source>
        <strain evidence="9">V071</strain>
    </source>
</reference>
<evidence type="ECO:0000256" key="1">
    <source>
        <dbReference type="ARBA" id="ARBA00004141"/>
    </source>
</evidence>
<evidence type="ECO:0000256" key="4">
    <source>
        <dbReference type="ARBA" id="ARBA00022989"/>
    </source>
</evidence>
<keyword evidence="4 6" id="KW-1133">Transmembrane helix</keyword>
<keyword evidence="10" id="KW-1185">Reference proteome</keyword>
<evidence type="ECO:0000256" key="6">
    <source>
        <dbReference type="RuleBase" id="RU310713"/>
    </source>
</evidence>
<evidence type="ECO:0000313" key="10">
    <source>
        <dbReference type="Proteomes" id="UP001488838"/>
    </source>
</evidence>
<evidence type="ECO:0000256" key="7">
    <source>
        <dbReference type="SAM" id="MobiDB-lite"/>
    </source>
</evidence>
<comment type="caution">
    <text evidence="9">The sequence shown here is derived from an EMBL/GenBank/DDBJ whole genome shotgun (WGS) entry which is preliminary data.</text>
</comment>
<dbReference type="PANTHER" id="PTHR23302">
    <property type="entry name" value="TRANSMEMBRANE CHANNEL-RELATED"/>
    <property type="match status" value="1"/>
</dbReference>
<dbReference type="GO" id="GO:0005886">
    <property type="term" value="C:plasma membrane"/>
    <property type="evidence" value="ECO:0007669"/>
    <property type="project" value="InterPro"/>
</dbReference>
<evidence type="ECO:0000313" key="9">
    <source>
        <dbReference type="EMBL" id="KAK7805977.1"/>
    </source>
</evidence>
<dbReference type="Pfam" id="PF07810">
    <property type="entry name" value="TMC"/>
    <property type="match status" value="1"/>
</dbReference>
<dbReference type="PANTHER" id="PTHR23302:SF17">
    <property type="entry name" value="TRANSMEMBRANE CHANNEL-LIKE PROTEIN 2"/>
    <property type="match status" value="1"/>
</dbReference>
<feature type="compositionally biased region" description="Polar residues" evidence="7">
    <location>
        <begin position="852"/>
        <end position="867"/>
    </location>
</feature>
<gene>
    <name evidence="9" type="ORF">U0070_011732</name>
</gene>
<feature type="region of interest" description="Disordered" evidence="7">
    <location>
        <begin position="812"/>
        <end position="874"/>
    </location>
</feature>
<evidence type="ECO:0000256" key="5">
    <source>
        <dbReference type="ARBA" id="ARBA00023136"/>
    </source>
</evidence>
<dbReference type="GO" id="GO:0005245">
    <property type="term" value="F:voltage-gated calcium channel activity"/>
    <property type="evidence" value="ECO:0007669"/>
    <property type="project" value="TreeGrafter"/>
</dbReference>
<proteinExistence type="inferred from homology"/>
<feature type="transmembrane region" description="Helical" evidence="6">
    <location>
        <begin position="403"/>
        <end position="424"/>
    </location>
</feature>